<gene>
    <name evidence="5" type="primary">prmC</name>
    <name evidence="8" type="ORF">LX69_00854</name>
</gene>
<evidence type="ECO:0000259" key="6">
    <source>
        <dbReference type="Pfam" id="PF05175"/>
    </source>
</evidence>
<dbReference type="Gene3D" id="1.10.8.10">
    <property type="entry name" value="DNA helicase RuvA subunit, C-terminal domain"/>
    <property type="match status" value="1"/>
</dbReference>
<evidence type="ECO:0000313" key="8">
    <source>
        <dbReference type="EMBL" id="PZX19187.1"/>
    </source>
</evidence>
<comment type="caution">
    <text evidence="8">The sequence shown here is derived from an EMBL/GenBank/DDBJ whole genome shotgun (WGS) entry which is preliminary data.</text>
</comment>
<dbReference type="InterPro" id="IPR007848">
    <property type="entry name" value="Small_mtfrase_dom"/>
</dbReference>
<feature type="binding site" evidence="5">
    <location>
        <begin position="192"/>
        <end position="195"/>
    </location>
    <ligand>
        <name>substrate</name>
    </ligand>
</feature>
<evidence type="ECO:0000259" key="7">
    <source>
        <dbReference type="Pfam" id="PF17827"/>
    </source>
</evidence>
<dbReference type="Pfam" id="PF17827">
    <property type="entry name" value="PrmC_N"/>
    <property type="match status" value="1"/>
</dbReference>
<dbReference type="InterPro" id="IPR050320">
    <property type="entry name" value="N5-glutamine_MTase"/>
</dbReference>
<dbReference type="InterPro" id="IPR029063">
    <property type="entry name" value="SAM-dependent_MTases_sf"/>
</dbReference>
<feature type="binding site" evidence="5">
    <location>
        <begin position="125"/>
        <end position="129"/>
    </location>
    <ligand>
        <name>S-adenosyl-L-methionine</name>
        <dbReference type="ChEBI" id="CHEBI:59789"/>
    </ligand>
</feature>
<dbReference type="NCBIfam" id="TIGR00536">
    <property type="entry name" value="hemK_fam"/>
    <property type="match status" value="1"/>
</dbReference>
<evidence type="ECO:0000256" key="3">
    <source>
        <dbReference type="ARBA" id="ARBA00022691"/>
    </source>
</evidence>
<keyword evidence="2 5" id="KW-0808">Transferase</keyword>
<dbReference type="GO" id="GO:0032259">
    <property type="term" value="P:methylation"/>
    <property type="evidence" value="ECO:0007669"/>
    <property type="project" value="UniProtKB-KW"/>
</dbReference>
<dbReference type="InterPro" id="IPR019874">
    <property type="entry name" value="RF_methyltr_PrmC"/>
</dbReference>
<keyword evidence="9" id="KW-1185">Reference proteome</keyword>
<dbReference type="Gene3D" id="3.40.50.150">
    <property type="entry name" value="Vaccinia Virus protein VP39"/>
    <property type="match status" value="1"/>
</dbReference>
<dbReference type="InterPro" id="IPR002052">
    <property type="entry name" value="DNA_methylase_N6_adenine_CS"/>
</dbReference>
<dbReference type="SUPFAM" id="SSF53335">
    <property type="entry name" value="S-adenosyl-L-methionine-dependent methyltransferases"/>
    <property type="match status" value="1"/>
</dbReference>
<feature type="domain" description="Release factor glutamine methyltransferase N-terminal" evidence="7">
    <location>
        <begin position="30"/>
        <end position="81"/>
    </location>
</feature>
<dbReference type="HAMAP" id="MF_02126">
    <property type="entry name" value="RF_methyltr_PrmC"/>
    <property type="match status" value="1"/>
</dbReference>
<evidence type="ECO:0000256" key="4">
    <source>
        <dbReference type="ARBA" id="ARBA00048391"/>
    </source>
</evidence>
<comment type="function">
    <text evidence="5">Methylates the class 1 translation termination release factors RF1/PrfA and RF2/PrfB on the glutamine residue of the universally conserved GGQ motif.</text>
</comment>
<proteinExistence type="inferred from homology"/>
<dbReference type="EC" id="2.1.1.297" evidence="5"/>
<dbReference type="GO" id="GO:0003676">
    <property type="term" value="F:nucleic acid binding"/>
    <property type="evidence" value="ECO:0007669"/>
    <property type="project" value="InterPro"/>
</dbReference>
<protein>
    <recommendedName>
        <fullName evidence="5">Release factor glutamine methyltransferase</fullName>
        <shortName evidence="5">RF MTase</shortName>
        <ecNumber evidence="5">2.1.1.297</ecNumber>
    </recommendedName>
    <alternativeName>
        <fullName evidence="5">N5-glutamine methyltransferase PrmC</fullName>
    </alternativeName>
    <alternativeName>
        <fullName evidence="5">Protein-(glutamine-N5) MTase PrmC</fullName>
    </alternativeName>
    <alternativeName>
        <fullName evidence="5">Protein-glutamine N-methyltransferase PrmC</fullName>
    </alternativeName>
</protein>
<evidence type="ECO:0000256" key="5">
    <source>
        <dbReference type="HAMAP-Rule" id="MF_02126"/>
    </source>
</evidence>
<keyword evidence="1 5" id="KW-0489">Methyltransferase</keyword>
<comment type="caution">
    <text evidence="5">Lacks conserved residue(s) required for the propagation of feature annotation.</text>
</comment>
<evidence type="ECO:0000256" key="2">
    <source>
        <dbReference type="ARBA" id="ARBA00022679"/>
    </source>
</evidence>
<dbReference type="CDD" id="cd02440">
    <property type="entry name" value="AdoMet_MTases"/>
    <property type="match status" value="1"/>
</dbReference>
<comment type="similarity">
    <text evidence="5">Belongs to the protein N5-glutamine methyltransferase family. PrmC subfamily.</text>
</comment>
<dbReference type="InterPro" id="IPR040758">
    <property type="entry name" value="PrmC_N"/>
</dbReference>
<keyword evidence="3 5" id="KW-0949">S-adenosyl-L-methionine</keyword>
<dbReference type="NCBIfam" id="TIGR03534">
    <property type="entry name" value="RF_mod_PrmC"/>
    <property type="match status" value="1"/>
</dbReference>
<dbReference type="PROSITE" id="PS00092">
    <property type="entry name" value="N6_MTASE"/>
    <property type="match status" value="1"/>
</dbReference>
<dbReference type="GO" id="GO:0102559">
    <property type="term" value="F:peptide chain release factor N(5)-glutamine methyltransferase activity"/>
    <property type="evidence" value="ECO:0007669"/>
    <property type="project" value="UniProtKB-EC"/>
</dbReference>
<dbReference type="AlphaFoldDB" id="A0A2W7NM46"/>
<name>A0A2W7NM46_9BACT</name>
<organism evidence="8 9">
    <name type="scientific">Breznakibacter xylanolyticus</name>
    <dbReference type="NCBI Taxonomy" id="990"/>
    <lineage>
        <taxon>Bacteria</taxon>
        <taxon>Pseudomonadati</taxon>
        <taxon>Bacteroidota</taxon>
        <taxon>Bacteroidia</taxon>
        <taxon>Marinilabiliales</taxon>
        <taxon>Marinilabiliaceae</taxon>
        <taxon>Breznakibacter</taxon>
    </lineage>
</organism>
<dbReference type="PANTHER" id="PTHR18895">
    <property type="entry name" value="HEMK METHYLTRANSFERASE"/>
    <property type="match status" value="1"/>
</dbReference>
<dbReference type="PANTHER" id="PTHR18895:SF74">
    <property type="entry name" value="MTRF1L RELEASE FACTOR GLUTAMINE METHYLTRANSFERASE"/>
    <property type="match status" value="1"/>
</dbReference>
<feature type="binding site" evidence="5">
    <location>
        <position position="148"/>
    </location>
    <ligand>
        <name>S-adenosyl-L-methionine</name>
        <dbReference type="ChEBI" id="CHEBI:59789"/>
    </ligand>
</feature>
<comment type="catalytic activity">
    <reaction evidence="4 5">
        <text>L-glutaminyl-[peptide chain release factor] + S-adenosyl-L-methionine = N(5)-methyl-L-glutaminyl-[peptide chain release factor] + S-adenosyl-L-homocysteine + H(+)</text>
        <dbReference type="Rhea" id="RHEA:42896"/>
        <dbReference type="Rhea" id="RHEA-COMP:10271"/>
        <dbReference type="Rhea" id="RHEA-COMP:10272"/>
        <dbReference type="ChEBI" id="CHEBI:15378"/>
        <dbReference type="ChEBI" id="CHEBI:30011"/>
        <dbReference type="ChEBI" id="CHEBI:57856"/>
        <dbReference type="ChEBI" id="CHEBI:59789"/>
        <dbReference type="ChEBI" id="CHEBI:61891"/>
        <dbReference type="EC" id="2.1.1.297"/>
    </reaction>
</comment>
<dbReference type="OrthoDB" id="9800643at2"/>
<dbReference type="EMBL" id="QKZK01000005">
    <property type="protein sequence ID" value="PZX19187.1"/>
    <property type="molecule type" value="Genomic_DNA"/>
</dbReference>
<reference evidence="8 9" key="1">
    <citation type="submission" date="2018-06" db="EMBL/GenBank/DDBJ databases">
        <title>Genomic Encyclopedia of Archaeal and Bacterial Type Strains, Phase II (KMG-II): from individual species to whole genera.</title>
        <authorList>
            <person name="Goeker M."/>
        </authorList>
    </citation>
    <scope>NUCLEOTIDE SEQUENCE [LARGE SCALE GENOMIC DNA]</scope>
    <source>
        <strain evidence="8 9">DSM 6779</strain>
    </source>
</reference>
<sequence>MRMSACTLRQWNATFEHELTHLYPREECRRFVSMLAEHYCKWSRTKQLTSADETLPPHANQQFGIILEGLKQARPIQHLIGEAWFMERPFSVSSDVLIPRPETEELVHHIVNDNQCPNPTILDIGTGSGCIAISLKMMIPHATVSAWDISEKALTLARENAQRHHCDVLFSRTDVLTQNPDKGEQYDIVVSNPPYICEQEKKLMHANVLKHEPHLALFVPDSDPLLFYRTIARLAQTILKPSGKLYFEINEAYGTETANMLTSMGYINIDILNDLQGKQRMLRAHRQP</sequence>
<feature type="domain" description="Methyltransferase small" evidence="6">
    <location>
        <begin position="106"/>
        <end position="203"/>
    </location>
</feature>
<evidence type="ECO:0000256" key="1">
    <source>
        <dbReference type="ARBA" id="ARBA00022603"/>
    </source>
</evidence>
<dbReference type="Proteomes" id="UP000249239">
    <property type="component" value="Unassembled WGS sequence"/>
</dbReference>
<dbReference type="Pfam" id="PF05175">
    <property type="entry name" value="MTS"/>
    <property type="match status" value="1"/>
</dbReference>
<evidence type="ECO:0000313" key="9">
    <source>
        <dbReference type="Proteomes" id="UP000249239"/>
    </source>
</evidence>
<accession>A0A2W7NM46</accession>
<dbReference type="InterPro" id="IPR004556">
    <property type="entry name" value="HemK-like"/>
</dbReference>
<feature type="binding site" evidence="5">
    <location>
        <position position="192"/>
    </location>
    <ligand>
        <name>S-adenosyl-L-methionine</name>
        <dbReference type="ChEBI" id="CHEBI:59789"/>
    </ligand>
</feature>